<dbReference type="Gene3D" id="1.25.10.10">
    <property type="entry name" value="Leucine-rich Repeat Variant"/>
    <property type="match status" value="1"/>
</dbReference>
<gene>
    <name evidence="10" type="ORF">DSTB1V02_LOCUS6383</name>
</gene>
<dbReference type="EMBL" id="CAJPEV010001161">
    <property type="protein sequence ID" value="CAG0891099.1"/>
    <property type="molecule type" value="Genomic_DNA"/>
</dbReference>
<evidence type="ECO:0000256" key="7">
    <source>
        <dbReference type="PROSITE-ProRule" id="PRU00259"/>
    </source>
</evidence>
<protein>
    <recommendedName>
        <fullName evidence="5">Protein zer-1 homolog</fullName>
    </recommendedName>
    <alternativeName>
        <fullName evidence="6">Zyg-11 homolog B-like protein</fullName>
    </alternativeName>
</protein>
<evidence type="ECO:0000256" key="5">
    <source>
        <dbReference type="ARBA" id="ARBA00067612"/>
    </source>
</evidence>
<dbReference type="PROSITE" id="PS50176">
    <property type="entry name" value="ARM_REPEAT"/>
    <property type="match status" value="1"/>
</dbReference>
<dbReference type="InterPro" id="IPR016024">
    <property type="entry name" value="ARM-type_fold"/>
</dbReference>
<feature type="domain" description="Protein zer-1 homolog-like C-terminal" evidence="8">
    <location>
        <begin position="402"/>
        <end position="758"/>
    </location>
</feature>
<dbReference type="EMBL" id="LR900678">
    <property type="protein sequence ID" value="CAD7246535.1"/>
    <property type="molecule type" value="Genomic_DNA"/>
</dbReference>
<evidence type="ECO:0000256" key="6">
    <source>
        <dbReference type="ARBA" id="ARBA00081214"/>
    </source>
</evidence>
<name>A0A7R8XG37_9CRUS</name>
<dbReference type="Proteomes" id="UP000677054">
    <property type="component" value="Unassembled WGS sequence"/>
</dbReference>
<keyword evidence="11" id="KW-1185">Reference proteome</keyword>
<dbReference type="InterPro" id="IPR056845">
    <property type="entry name" value="LRR_Zer-1"/>
</dbReference>
<dbReference type="Pfam" id="PF22964">
    <property type="entry name" value="ZER1-like_2nd"/>
    <property type="match status" value="1"/>
</dbReference>
<evidence type="ECO:0000313" key="11">
    <source>
        <dbReference type="Proteomes" id="UP000677054"/>
    </source>
</evidence>
<sequence>MDYYPPPVWVDNTPDRLTEICVRYCASHPNTYSEVEYSTSQRQLREYLPREICERLLHARLPGNPSIDDTVLHTFCQVADNIYPPPHLRKINLRDSNVTDSGLTKLLQMHQVTDLNIDKCKKLTCASLAAINLYDRHLKTLHIGNSRILPSKPPHSSNAHLKGLPIFPGAILQTPELRILVLREHCPEVEKYYDSLLLPLRQLTYLDLSGCQCLGDMAYLLHMKSLNGLVLYNVIIPQSAIFNICHLKQLRKLDISQSEDGHGEFEEPNKVLESLVINLPFLEYLDISGTNLDGRGKMETPASRKKGKILEPLTDIAGLQSRVSSPLKFLGLYSTAHGSCRSHHIPAEQVTGDANEEQILLAAEMYLDRPGTLIKVLNDLFHLLRFDICVDSKRATEVIIKAMELHVDHKHIQISGSASLFYIVKGGEKMQFNVKVKQRILHTLLVSMMEHKGDATMMRNGCLTLCHFRIPDDLLFEYERVIHVLLHVVTDEDREEEFVQRVGVFLLNSMACRLEGKHKQLLGDLGAISTMMNLIQLRLDRKRCDEVMEMAWSTMWNITDETPINCQRFLELQGMQYFIHCLHAFPTKESLLRNMMGLLGNVAEVKELRPHLMKQDYVRVFSELLDSESEGIEVSYNAAGVLAHMASDGEEFWKIENPRRGEILRHLVDAVNRWDLKKQRNINYRSFEPFFRLIKCEDTPEAQYWAVWAMANLTSVYPNKYCKLVDTENGLELLEKIRQAENKNSRIHELAQIVLDNCALQKSDNSSGEDYDSS</sequence>
<feature type="repeat" description="ARM" evidence="7">
    <location>
        <begin position="616"/>
        <end position="651"/>
    </location>
</feature>
<dbReference type="InterPro" id="IPR001611">
    <property type="entry name" value="Leu-rich_rpt"/>
</dbReference>
<organism evidence="10">
    <name type="scientific">Darwinula stevensoni</name>
    <dbReference type="NCBI Taxonomy" id="69355"/>
    <lineage>
        <taxon>Eukaryota</taxon>
        <taxon>Metazoa</taxon>
        <taxon>Ecdysozoa</taxon>
        <taxon>Arthropoda</taxon>
        <taxon>Crustacea</taxon>
        <taxon>Oligostraca</taxon>
        <taxon>Ostracoda</taxon>
        <taxon>Podocopa</taxon>
        <taxon>Podocopida</taxon>
        <taxon>Darwinulocopina</taxon>
        <taxon>Darwinuloidea</taxon>
        <taxon>Darwinulidae</taxon>
        <taxon>Darwinula</taxon>
    </lineage>
</organism>
<evidence type="ECO:0000256" key="3">
    <source>
        <dbReference type="ARBA" id="ARBA00022737"/>
    </source>
</evidence>
<dbReference type="InterPro" id="IPR055142">
    <property type="entry name" value="ZER1-like_C"/>
</dbReference>
<dbReference type="Pfam" id="PF25013">
    <property type="entry name" value="LRR_Zer-1"/>
    <property type="match status" value="1"/>
</dbReference>
<dbReference type="Pfam" id="PF13516">
    <property type="entry name" value="LRR_6"/>
    <property type="match status" value="1"/>
</dbReference>
<evidence type="ECO:0000256" key="2">
    <source>
        <dbReference type="ARBA" id="ARBA00022614"/>
    </source>
</evidence>
<dbReference type="InterPro" id="IPR000225">
    <property type="entry name" value="Armadillo"/>
</dbReference>
<keyword evidence="4" id="KW-0833">Ubl conjugation pathway</keyword>
<reference evidence="10" key="1">
    <citation type="submission" date="2020-11" db="EMBL/GenBank/DDBJ databases">
        <authorList>
            <person name="Tran Van P."/>
        </authorList>
    </citation>
    <scope>NUCLEOTIDE SEQUENCE</scope>
</reference>
<keyword evidence="3" id="KW-0677">Repeat</keyword>
<dbReference type="PANTHER" id="PTHR12904">
    <property type="match status" value="1"/>
</dbReference>
<evidence type="ECO:0000313" key="10">
    <source>
        <dbReference type="EMBL" id="CAD7246535.1"/>
    </source>
</evidence>
<dbReference type="Gene3D" id="3.80.10.10">
    <property type="entry name" value="Ribonuclease Inhibitor"/>
    <property type="match status" value="2"/>
</dbReference>
<keyword evidence="2" id="KW-0433">Leucine-rich repeat</keyword>
<proteinExistence type="inferred from homology"/>
<dbReference type="GO" id="GO:0031462">
    <property type="term" value="C:Cul2-RING ubiquitin ligase complex"/>
    <property type="evidence" value="ECO:0007669"/>
    <property type="project" value="TreeGrafter"/>
</dbReference>
<evidence type="ECO:0000259" key="8">
    <source>
        <dbReference type="Pfam" id="PF22964"/>
    </source>
</evidence>
<dbReference type="AlphaFoldDB" id="A0A7R8XG37"/>
<dbReference type="InterPro" id="IPR032675">
    <property type="entry name" value="LRR_dom_sf"/>
</dbReference>
<dbReference type="OrthoDB" id="5783533at2759"/>
<dbReference type="FunFam" id="1.25.10.10:FF:000111">
    <property type="entry name" value="Protein zer-1 homolog"/>
    <property type="match status" value="1"/>
</dbReference>
<evidence type="ECO:0000259" key="9">
    <source>
        <dbReference type="Pfam" id="PF25013"/>
    </source>
</evidence>
<dbReference type="SUPFAM" id="SSF48371">
    <property type="entry name" value="ARM repeat"/>
    <property type="match status" value="1"/>
</dbReference>
<feature type="domain" description="Zer-1-like leucine-rich repeats region" evidence="9">
    <location>
        <begin position="195"/>
        <end position="335"/>
    </location>
</feature>
<dbReference type="InterPro" id="IPR051341">
    <property type="entry name" value="Zyg-11_UBL_adapter"/>
</dbReference>
<evidence type="ECO:0000256" key="4">
    <source>
        <dbReference type="ARBA" id="ARBA00022786"/>
    </source>
</evidence>
<dbReference type="PANTHER" id="PTHR12904:SF23">
    <property type="entry name" value="PROTEIN ZER-1 HOMOLOG"/>
    <property type="match status" value="1"/>
</dbReference>
<dbReference type="SUPFAM" id="SSF52047">
    <property type="entry name" value="RNI-like"/>
    <property type="match status" value="1"/>
</dbReference>
<comment type="similarity">
    <text evidence="1">Belongs to the zyg-11 family.</text>
</comment>
<accession>A0A7R8XG37</accession>
<dbReference type="InterPro" id="IPR011989">
    <property type="entry name" value="ARM-like"/>
</dbReference>
<evidence type="ECO:0000256" key="1">
    <source>
        <dbReference type="ARBA" id="ARBA00009420"/>
    </source>
</evidence>